<dbReference type="Gene3D" id="1.10.150.20">
    <property type="entry name" value="5' to 3' exonuclease, C-terminal subdomain"/>
    <property type="match status" value="1"/>
</dbReference>
<dbReference type="EMBL" id="CP033361">
    <property type="protein sequence ID" value="QKC79687.1"/>
    <property type="molecule type" value="Genomic_DNA"/>
</dbReference>
<dbReference type="SUPFAM" id="SSF47802">
    <property type="entry name" value="DNA polymerase beta, N-terminal domain-like"/>
    <property type="match status" value="1"/>
</dbReference>
<evidence type="ECO:0000256" key="1">
    <source>
        <dbReference type="SAM" id="MobiDB-lite"/>
    </source>
</evidence>
<dbReference type="KEGG" id="merd:EB233_08615"/>
<feature type="region of interest" description="Disordered" evidence="1">
    <location>
        <begin position="280"/>
        <end position="305"/>
    </location>
</feature>
<dbReference type="AlphaFoldDB" id="A0A6M7UUF9"/>
<organism evidence="3 4">
    <name type="scientific">Mesorhizobium erdmanii</name>
    <dbReference type="NCBI Taxonomy" id="1777866"/>
    <lineage>
        <taxon>Bacteria</taxon>
        <taxon>Pseudomonadati</taxon>
        <taxon>Pseudomonadota</taxon>
        <taxon>Alphaproteobacteria</taxon>
        <taxon>Hyphomicrobiales</taxon>
        <taxon>Phyllobacteriaceae</taxon>
        <taxon>Mesorhizobium</taxon>
    </lineage>
</organism>
<evidence type="ECO:0000313" key="4">
    <source>
        <dbReference type="Proteomes" id="UP000503339"/>
    </source>
</evidence>
<dbReference type="InterPro" id="IPR010996">
    <property type="entry name" value="HHH_MUS81"/>
</dbReference>
<evidence type="ECO:0000313" key="3">
    <source>
        <dbReference type="EMBL" id="QKC79687.1"/>
    </source>
</evidence>
<dbReference type="Pfam" id="PF14716">
    <property type="entry name" value="HHH_8"/>
    <property type="match status" value="1"/>
</dbReference>
<keyword evidence="3" id="KW-0238">DNA-binding</keyword>
<protein>
    <submittedName>
        <fullName evidence="3">DNA-binding protein</fullName>
    </submittedName>
</protein>
<evidence type="ECO:0000259" key="2">
    <source>
        <dbReference type="Pfam" id="PF14716"/>
    </source>
</evidence>
<dbReference type="InterPro" id="IPR027421">
    <property type="entry name" value="DNA_pol_lamdba_lyase_dom_sf"/>
</dbReference>
<accession>A0A6M7UUF9</accession>
<name>A0A6M7UUF9_9HYPH</name>
<dbReference type="RefSeq" id="WP_081294389.1">
    <property type="nucleotide sequence ID" value="NZ_CP033361.1"/>
</dbReference>
<keyword evidence="4" id="KW-1185">Reference proteome</keyword>
<proteinExistence type="predicted"/>
<dbReference type="GO" id="GO:0003677">
    <property type="term" value="F:DNA binding"/>
    <property type="evidence" value="ECO:0007669"/>
    <property type="project" value="UniProtKB-KW"/>
</dbReference>
<sequence>MTTQASVDAVTPTAVASPSLPAINLMVAGRLRDCADLLTQQGEGGFRARAFRRAADFISTLYRPVDQILLQEGREGLVSLPTVGTGIAAAIAEMVGTGRWSQLDRLRGELAPEMLFRSIPGIGAKLAGRLATDGQIENLEELEHAVRFGKLHVKGLGPRRKRMIAAAIAERLGRPKFSQQANAARPPVSLLLQVDRMYRDSAAAGHLRKIAPKRFNPTGDAWLPILHARHGGWHFTALFSNTQLAHQLDKTSDWVVIHYEKDGEPEGRCTVVTASRGPWRGQRIVRGRQGPEDEEEVSDETRNRK</sequence>
<dbReference type="Proteomes" id="UP000503339">
    <property type="component" value="Chromosome"/>
</dbReference>
<feature type="domain" description="Crossover junction endonuclease MUS81-like HHH" evidence="2">
    <location>
        <begin position="27"/>
        <end position="99"/>
    </location>
</feature>
<gene>
    <name evidence="3" type="ORF">EB233_08615</name>
</gene>
<reference evidence="3 4" key="1">
    <citation type="submission" date="2018-10" db="EMBL/GenBank/DDBJ databases">
        <authorList>
            <person name="Perry B.J."/>
            <person name="Sullivan J.T."/>
            <person name="Murphy R.J.T."/>
            <person name="Ramsay J.P."/>
            <person name="Ronson C.W."/>
        </authorList>
    </citation>
    <scope>NUCLEOTIDE SEQUENCE [LARGE SCALE GENOMIC DNA]</scope>
    <source>
        <strain evidence="3 4">NZP2014</strain>
    </source>
</reference>
<dbReference type="Gene3D" id="1.10.150.110">
    <property type="entry name" value="DNA polymerase beta, N-terminal domain-like"/>
    <property type="match status" value="1"/>
</dbReference>